<dbReference type="RefSeq" id="WP_136131100.1">
    <property type="nucleotide sequence ID" value="NZ_PDKT01000003.1"/>
</dbReference>
<proteinExistence type="predicted"/>
<dbReference type="NCBIfam" id="TIGR03011">
    <property type="entry name" value="sulf_tusB_dsrH"/>
    <property type="match status" value="1"/>
</dbReference>
<keyword evidence="1" id="KW-0808">Transferase</keyword>
<dbReference type="Proteomes" id="UP000296153">
    <property type="component" value="Unassembled WGS sequence"/>
</dbReference>
<comment type="caution">
    <text evidence="1">The sequence shown here is derived from an EMBL/GenBank/DDBJ whole genome shotgun (WGS) entry which is preliminary data.</text>
</comment>
<dbReference type="GO" id="GO:0016740">
    <property type="term" value="F:transferase activity"/>
    <property type="evidence" value="ECO:0007669"/>
    <property type="project" value="UniProtKB-KW"/>
</dbReference>
<evidence type="ECO:0000313" key="2">
    <source>
        <dbReference type="Proteomes" id="UP000296153"/>
    </source>
</evidence>
<sequence>MLHTLMNSPSYSDFNTLLLMINIEDDILLLQDAVIGAIQGNLIIEKILETNKSIMIWVLEEDLVARGLIKQISTKVNLVNYNGFVKLTEKHQQQILW</sequence>
<dbReference type="GO" id="GO:1990228">
    <property type="term" value="C:sulfurtransferase complex"/>
    <property type="evidence" value="ECO:0007669"/>
    <property type="project" value="TreeGrafter"/>
</dbReference>
<dbReference type="AlphaFoldDB" id="A0A2P5SZU9"/>
<organism evidence="1 2">
    <name type="scientific">Candidatus Pantoea edessiphila</name>
    <dbReference type="NCBI Taxonomy" id="2044610"/>
    <lineage>
        <taxon>Bacteria</taxon>
        <taxon>Pseudomonadati</taxon>
        <taxon>Pseudomonadota</taxon>
        <taxon>Gammaproteobacteria</taxon>
        <taxon>Enterobacterales</taxon>
        <taxon>Erwiniaceae</taxon>
        <taxon>Pantoea</taxon>
    </lineage>
</organism>
<gene>
    <name evidence="1" type="ORF">CRV12_02560</name>
</gene>
<dbReference type="InterPro" id="IPR007215">
    <property type="entry name" value="Sulphur_relay_TusB/DsrH"/>
</dbReference>
<protein>
    <submittedName>
        <fullName evidence="1">Sulfurtransferase complex subunit TusB</fullName>
    </submittedName>
</protein>
<evidence type="ECO:0000313" key="1">
    <source>
        <dbReference type="EMBL" id="PPI87855.1"/>
    </source>
</evidence>
<dbReference type="PANTHER" id="PTHR37526">
    <property type="entry name" value="PROTEIN TUSB"/>
    <property type="match status" value="1"/>
</dbReference>
<dbReference type="Pfam" id="PF04077">
    <property type="entry name" value="DsrH"/>
    <property type="match status" value="1"/>
</dbReference>
<dbReference type="SUPFAM" id="SSF75169">
    <property type="entry name" value="DsrEFH-like"/>
    <property type="match status" value="1"/>
</dbReference>
<dbReference type="PANTHER" id="PTHR37526:SF1">
    <property type="entry name" value="PROTEIN TUSB"/>
    <property type="match status" value="1"/>
</dbReference>
<dbReference type="EMBL" id="PDKT01000003">
    <property type="protein sequence ID" value="PPI87855.1"/>
    <property type="molecule type" value="Genomic_DNA"/>
</dbReference>
<dbReference type="NCBIfam" id="NF010035">
    <property type="entry name" value="PRK13510.1"/>
    <property type="match status" value="1"/>
</dbReference>
<accession>A0A2P5SZU9</accession>
<dbReference type="Gene3D" id="3.40.1260.10">
    <property type="entry name" value="DsrEFH-like"/>
    <property type="match status" value="1"/>
</dbReference>
<dbReference type="InterPro" id="IPR027396">
    <property type="entry name" value="DsrEFH-like"/>
</dbReference>
<reference evidence="1 2" key="1">
    <citation type="journal article" date="2018" name="Genome Biol. Evol.">
        <title>Cladogenesis and Genomic Streamlining in Extracellular Endosymbionts of Tropical Stink Bugs.</title>
        <authorList>
            <person name="Otero-Bravo A."/>
            <person name="Goffredi S."/>
            <person name="Sabree Z.L."/>
        </authorList>
    </citation>
    <scope>NUCLEOTIDE SEQUENCE [LARGE SCALE GENOMIC DNA]</scope>
    <source>
        <strain evidence="1 2">SoEE</strain>
    </source>
</reference>
<name>A0A2P5SZU9_9GAMM</name>
<dbReference type="OrthoDB" id="9795117at2"/>
<dbReference type="GO" id="GO:0002143">
    <property type="term" value="P:tRNA wobble position uridine thiolation"/>
    <property type="evidence" value="ECO:0007669"/>
    <property type="project" value="InterPro"/>
</dbReference>